<keyword evidence="1" id="KW-0812">Transmembrane</keyword>
<dbReference type="RefSeq" id="WP_129390254.1">
    <property type="nucleotide sequence ID" value="NZ_CP035494.1"/>
</dbReference>
<evidence type="ECO:0000313" key="2">
    <source>
        <dbReference type="EMBL" id="QAY60572.1"/>
    </source>
</evidence>
<feature type="transmembrane region" description="Helical" evidence="1">
    <location>
        <begin position="5"/>
        <end position="26"/>
    </location>
</feature>
<dbReference type="KEGG" id="mprt:ET475_11610"/>
<feature type="transmembrane region" description="Helical" evidence="1">
    <location>
        <begin position="90"/>
        <end position="115"/>
    </location>
</feature>
<name>A0A4P6EE57_9MICO</name>
<keyword evidence="1" id="KW-1133">Transmembrane helix</keyword>
<keyword evidence="1" id="KW-0472">Membrane</keyword>
<proteinExistence type="predicted"/>
<evidence type="ECO:0000256" key="1">
    <source>
        <dbReference type="SAM" id="Phobius"/>
    </source>
</evidence>
<feature type="transmembrane region" description="Helical" evidence="1">
    <location>
        <begin position="67"/>
        <end position="84"/>
    </location>
</feature>
<reference evidence="2 3" key="1">
    <citation type="submission" date="2019-01" db="EMBL/GenBank/DDBJ databases">
        <title>Genome sequencing of strain DFW100M-13.</title>
        <authorList>
            <person name="Heo J."/>
            <person name="Kim S.-J."/>
            <person name="Kim J.-S."/>
            <person name="Hong S.-B."/>
            <person name="Kwon S.-W."/>
        </authorList>
    </citation>
    <scope>NUCLEOTIDE SEQUENCE [LARGE SCALE GENOMIC DNA]</scope>
    <source>
        <strain evidence="2 3">DFW100M-13</strain>
    </source>
</reference>
<dbReference type="OrthoDB" id="3698172at2"/>
<organism evidence="2 3">
    <name type="scientific">Microbacterium protaetiae</name>
    <dbReference type="NCBI Taxonomy" id="2509458"/>
    <lineage>
        <taxon>Bacteria</taxon>
        <taxon>Bacillati</taxon>
        <taxon>Actinomycetota</taxon>
        <taxon>Actinomycetes</taxon>
        <taxon>Micrococcales</taxon>
        <taxon>Microbacteriaceae</taxon>
        <taxon>Microbacterium</taxon>
    </lineage>
</organism>
<sequence length="124" mass="13175">MTRAVWSFVADIVIVLVFAIIGRASHGEHLDLGGIATTAWPFLAALLVGWAALFAWRAPTRPVRTGLPLWAVTLAGGMLLRVASAQGTALPFILVAGVFLLLTLVGWRVVAALLARRAHPTRSA</sequence>
<dbReference type="EMBL" id="CP035494">
    <property type="protein sequence ID" value="QAY60572.1"/>
    <property type="molecule type" value="Genomic_DNA"/>
</dbReference>
<accession>A0A4P6EE57</accession>
<dbReference type="Proteomes" id="UP000293995">
    <property type="component" value="Chromosome"/>
</dbReference>
<dbReference type="InterPro" id="IPR021414">
    <property type="entry name" value="DUF3054"/>
</dbReference>
<dbReference type="Pfam" id="PF11255">
    <property type="entry name" value="DUF3054"/>
    <property type="match status" value="1"/>
</dbReference>
<evidence type="ECO:0000313" key="3">
    <source>
        <dbReference type="Proteomes" id="UP000293995"/>
    </source>
</evidence>
<dbReference type="AlphaFoldDB" id="A0A4P6EE57"/>
<gene>
    <name evidence="2" type="ORF">ET475_11610</name>
</gene>
<protein>
    <submittedName>
        <fullName evidence="2">DUF3054 domain-containing protein</fullName>
    </submittedName>
</protein>
<keyword evidence="3" id="KW-1185">Reference proteome</keyword>
<feature type="transmembrane region" description="Helical" evidence="1">
    <location>
        <begin position="32"/>
        <end position="55"/>
    </location>
</feature>